<protein>
    <submittedName>
        <fullName evidence="1">Uncharacterized protein</fullName>
    </submittedName>
</protein>
<reference evidence="1" key="2">
    <citation type="submission" date="2017-06" db="EMBL/GenBank/DDBJ databases">
        <title>The pomegranate genome and the genomics of punicalagin biosynthesis.</title>
        <authorList>
            <person name="Xu C."/>
        </authorList>
    </citation>
    <scope>NUCLEOTIDE SEQUENCE [LARGE SCALE GENOMIC DNA]</scope>
    <source>
        <tissue evidence="1">Fresh leaf</tissue>
    </source>
</reference>
<reference evidence="3" key="1">
    <citation type="journal article" date="2017" name="Plant J.">
        <title>The pomegranate (Punica granatum L.) genome and the genomics of punicalagin biosynthesis.</title>
        <authorList>
            <person name="Qin G."/>
            <person name="Xu C."/>
            <person name="Ming R."/>
            <person name="Tang H."/>
            <person name="Guyot R."/>
            <person name="Kramer E.M."/>
            <person name="Hu Y."/>
            <person name="Yi X."/>
            <person name="Qi Y."/>
            <person name="Xu X."/>
            <person name="Gao Z."/>
            <person name="Pan H."/>
            <person name="Jian J."/>
            <person name="Tian Y."/>
            <person name="Yue Z."/>
            <person name="Xu Y."/>
        </authorList>
    </citation>
    <scope>NUCLEOTIDE SEQUENCE [LARGE SCALE GENOMIC DNA]</scope>
    <source>
        <strain evidence="3">cv. Dabenzi</strain>
    </source>
</reference>
<name>A0A218XZM0_PUNGR</name>
<keyword evidence="4" id="KW-1185">Reference proteome</keyword>
<gene>
    <name evidence="1" type="ORF">CDL15_Pgr012628</name>
    <name evidence="2" type="ORF">CRG98_009402</name>
</gene>
<dbReference type="Proteomes" id="UP000233551">
    <property type="component" value="Unassembled WGS sequence"/>
</dbReference>
<evidence type="ECO:0000313" key="1">
    <source>
        <dbReference type="EMBL" id="OWM89991.1"/>
    </source>
</evidence>
<reference evidence="2 4" key="3">
    <citation type="submission" date="2017-11" db="EMBL/GenBank/DDBJ databases">
        <title>De-novo sequencing of pomegranate (Punica granatum L.) genome.</title>
        <authorList>
            <person name="Akparov Z."/>
            <person name="Amiraslanov A."/>
            <person name="Hajiyeva S."/>
            <person name="Abbasov M."/>
            <person name="Kaur K."/>
            <person name="Hamwieh A."/>
            <person name="Solovyev V."/>
            <person name="Salamov A."/>
            <person name="Braich B."/>
            <person name="Kosarev P."/>
            <person name="Mahmoud A."/>
            <person name="Hajiyev E."/>
            <person name="Babayeva S."/>
            <person name="Izzatullayeva V."/>
            <person name="Mammadov A."/>
            <person name="Mammadov A."/>
            <person name="Sharifova S."/>
            <person name="Ojaghi J."/>
            <person name="Eynullazada K."/>
            <person name="Bayramov B."/>
            <person name="Abdulazimova A."/>
            <person name="Shahmuradov I."/>
        </authorList>
    </citation>
    <scope>NUCLEOTIDE SEQUENCE [LARGE SCALE GENOMIC DNA]</scope>
    <source>
        <strain evidence="2">AG2017</strain>
        <strain evidence="4">cv. AG2017</strain>
        <tissue evidence="2">Leaf</tissue>
    </source>
</reference>
<organism evidence="1 3">
    <name type="scientific">Punica granatum</name>
    <name type="common">Pomegranate</name>
    <dbReference type="NCBI Taxonomy" id="22663"/>
    <lineage>
        <taxon>Eukaryota</taxon>
        <taxon>Viridiplantae</taxon>
        <taxon>Streptophyta</taxon>
        <taxon>Embryophyta</taxon>
        <taxon>Tracheophyta</taxon>
        <taxon>Spermatophyta</taxon>
        <taxon>Magnoliopsida</taxon>
        <taxon>eudicotyledons</taxon>
        <taxon>Gunneridae</taxon>
        <taxon>Pentapetalae</taxon>
        <taxon>rosids</taxon>
        <taxon>malvids</taxon>
        <taxon>Myrtales</taxon>
        <taxon>Lythraceae</taxon>
        <taxon>Punica</taxon>
    </lineage>
</organism>
<dbReference type="EMBL" id="PGOL01000467">
    <property type="protein sequence ID" value="PKI70210.1"/>
    <property type="molecule type" value="Genomic_DNA"/>
</dbReference>
<evidence type="ECO:0000313" key="4">
    <source>
        <dbReference type="Proteomes" id="UP000233551"/>
    </source>
</evidence>
<evidence type="ECO:0000313" key="3">
    <source>
        <dbReference type="Proteomes" id="UP000197138"/>
    </source>
</evidence>
<sequence length="144" mass="15993">MDLSLQPPEPQLKHSFPANLPPLPVGDGGYYWRHPQLDPLVGNYHAQGCPTASLYSYWPLYPLPVRYAYNGDPVAISYVLPPPLPLPLPQPLPLPLPQQQPMAKRKWKRFGRSAGKFIGELFRSLFPGLVMSCVASGDSADDDE</sequence>
<dbReference type="Proteomes" id="UP000197138">
    <property type="component" value="Unassembled WGS sequence"/>
</dbReference>
<dbReference type="EMBL" id="MTKT01000661">
    <property type="protein sequence ID" value="OWM89991.1"/>
    <property type="molecule type" value="Genomic_DNA"/>
</dbReference>
<dbReference type="AlphaFoldDB" id="A0A218XZM0"/>
<evidence type="ECO:0000313" key="2">
    <source>
        <dbReference type="EMBL" id="PKI70210.1"/>
    </source>
</evidence>
<comment type="caution">
    <text evidence="1">The sequence shown here is derived from an EMBL/GenBank/DDBJ whole genome shotgun (WGS) entry which is preliminary data.</text>
</comment>
<proteinExistence type="predicted"/>
<accession>A0A218XZM0</accession>